<keyword evidence="3" id="KW-1185">Reference proteome</keyword>
<accession>A0A4Z2GYV9</accession>
<name>A0A4Z2GYV9_9TELE</name>
<evidence type="ECO:0000313" key="3">
    <source>
        <dbReference type="Proteomes" id="UP000314294"/>
    </source>
</evidence>
<reference evidence="2 3" key="1">
    <citation type="submission" date="2019-03" db="EMBL/GenBank/DDBJ databases">
        <title>First draft genome of Liparis tanakae, snailfish: a comprehensive survey of snailfish specific genes.</title>
        <authorList>
            <person name="Kim W."/>
            <person name="Song I."/>
            <person name="Jeong J.-H."/>
            <person name="Kim D."/>
            <person name="Kim S."/>
            <person name="Ryu S."/>
            <person name="Song J.Y."/>
            <person name="Lee S.K."/>
        </authorList>
    </citation>
    <scope>NUCLEOTIDE SEQUENCE [LARGE SCALE GENOMIC DNA]</scope>
    <source>
        <tissue evidence="2">Muscle</tissue>
    </source>
</reference>
<feature type="compositionally biased region" description="Basic residues" evidence="1">
    <location>
        <begin position="1"/>
        <end position="10"/>
    </location>
</feature>
<evidence type="ECO:0000256" key="1">
    <source>
        <dbReference type="SAM" id="MobiDB-lite"/>
    </source>
</evidence>
<sequence length="92" mass="10140">MSRSQRKASRRGCGLHSDLRGSSADVCWLSTPLLSFSPLRALQPKRPQSFRLFLMMTSVTASNTNCTFLVSVAQVLKFGLDVRLGLVVLVRA</sequence>
<organism evidence="2 3">
    <name type="scientific">Liparis tanakae</name>
    <name type="common">Tanaka's snailfish</name>
    <dbReference type="NCBI Taxonomy" id="230148"/>
    <lineage>
        <taxon>Eukaryota</taxon>
        <taxon>Metazoa</taxon>
        <taxon>Chordata</taxon>
        <taxon>Craniata</taxon>
        <taxon>Vertebrata</taxon>
        <taxon>Euteleostomi</taxon>
        <taxon>Actinopterygii</taxon>
        <taxon>Neopterygii</taxon>
        <taxon>Teleostei</taxon>
        <taxon>Neoteleostei</taxon>
        <taxon>Acanthomorphata</taxon>
        <taxon>Eupercaria</taxon>
        <taxon>Perciformes</taxon>
        <taxon>Cottioidei</taxon>
        <taxon>Cottales</taxon>
        <taxon>Liparidae</taxon>
        <taxon>Liparis</taxon>
    </lineage>
</organism>
<dbReference type="EMBL" id="SRLO01000392">
    <property type="protein sequence ID" value="TNN57963.1"/>
    <property type="molecule type" value="Genomic_DNA"/>
</dbReference>
<proteinExistence type="predicted"/>
<evidence type="ECO:0000313" key="2">
    <source>
        <dbReference type="EMBL" id="TNN57963.1"/>
    </source>
</evidence>
<comment type="caution">
    <text evidence="2">The sequence shown here is derived from an EMBL/GenBank/DDBJ whole genome shotgun (WGS) entry which is preliminary data.</text>
</comment>
<dbReference type="AlphaFoldDB" id="A0A4Z2GYV9"/>
<feature type="region of interest" description="Disordered" evidence="1">
    <location>
        <begin position="1"/>
        <end position="20"/>
    </location>
</feature>
<gene>
    <name evidence="2" type="ORF">EYF80_031787</name>
</gene>
<protein>
    <submittedName>
        <fullName evidence="2">Uncharacterized protein</fullName>
    </submittedName>
</protein>
<dbReference type="Proteomes" id="UP000314294">
    <property type="component" value="Unassembled WGS sequence"/>
</dbReference>